<dbReference type="PRINTS" id="PR01249">
    <property type="entry name" value="RIBOSOMALL31"/>
</dbReference>
<dbReference type="EMBL" id="PCTI01000004">
    <property type="protein sequence ID" value="PIP69258.1"/>
    <property type="molecule type" value="Genomic_DNA"/>
</dbReference>
<dbReference type="GO" id="GO:0005840">
    <property type="term" value="C:ribosome"/>
    <property type="evidence" value="ECO:0007669"/>
    <property type="project" value="UniProtKB-KW"/>
</dbReference>
<feature type="binding site" evidence="7">
    <location>
        <position position="37"/>
    </location>
    <ligand>
        <name>Zn(2+)</name>
        <dbReference type="ChEBI" id="CHEBI:29105"/>
    </ligand>
</feature>
<evidence type="ECO:0000256" key="2">
    <source>
        <dbReference type="ARBA" id="ARBA00022730"/>
    </source>
</evidence>
<keyword evidence="7" id="KW-0862">Zinc</keyword>
<proteinExistence type="inferred from homology"/>
<evidence type="ECO:0000313" key="9">
    <source>
        <dbReference type="Proteomes" id="UP000229176"/>
    </source>
</evidence>
<dbReference type="Proteomes" id="UP000229176">
    <property type="component" value="Unassembled WGS sequence"/>
</dbReference>
<evidence type="ECO:0000256" key="7">
    <source>
        <dbReference type="HAMAP-Rule" id="MF_00501"/>
    </source>
</evidence>
<dbReference type="NCBIfam" id="TIGR00105">
    <property type="entry name" value="L31"/>
    <property type="match status" value="1"/>
</dbReference>
<dbReference type="InterPro" id="IPR042105">
    <property type="entry name" value="Ribosomal_bL31_sf"/>
</dbReference>
<name>A0A2H0CIQ9_9BACT</name>
<dbReference type="GO" id="GO:0046872">
    <property type="term" value="F:metal ion binding"/>
    <property type="evidence" value="ECO:0007669"/>
    <property type="project" value="UniProtKB-KW"/>
</dbReference>
<dbReference type="PROSITE" id="PS01143">
    <property type="entry name" value="RIBOSOMAL_L31"/>
    <property type="match status" value="1"/>
</dbReference>
<dbReference type="NCBIfam" id="NF000612">
    <property type="entry name" value="PRK00019.1"/>
    <property type="match status" value="1"/>
</dbReference>
<dbReference type="AlphaFoldDB" id="A0A2H0CIQ9"/>
<evidence type="ECO:0000256" key="6">
    <source>
        <dbReference type="ARBA" id="ARBA00035687"/>
    </source>
</evidence>
<comment type="caution">
    <text evidence="8">The sequence shown here is derived from an EMBL/GenBank/DDBJ whole genome shotgun (WGS) entry which is preliminary data.</text>
</comment>
<dbReference type="PANTHER" id="PTHR33280">
    <property type="entry name" value="50S RIBOSOMAL PROTEIN L31, CHLOROPLASTIC"/>
    <property type="match status" value="1"/>
</dbReference>
<feature type="binding site" evidence="7">
    <location>
        <position position="19"/>
    </location>
    <ligand>
        <name>Zn(2+)</name>
        <dbReference type="ChEBI" id="CHEBI:29105"/>
    </ligand>
</feature>
<dbReference type="GO" id="GO:0019843">
    <property type="term" value="F:rRNA binding"/>
    <property type="evidence" value="ECO:0007669"/>
    <property type="project" value="UniProtKB-KW"/>
</dbReference>
<dbReference type="InterPro" id="IPR002150">
    <property type="entry name" value="Ribosomal_bL31"/>
</dbReference>
<comment type="function">
    <text evidence="7">Binds the 23S rRNA.</text>
</comment>
<dbReference type="GO" id="GO:0003735">
    <property type="term" value="F:structural constituent of ribosome"/>
    <property type="evidence" value="ECO:0007669"/>
    <property type="project" value="InterPro"/>
</dbReference>
<keyword evidence="3 7" id="KW-0694">RNA-binding</keyword>
<dbReference type="GO" id="GO:0006412">
    <property type="term" value="P:translation"/>
    <property type="evidence" value="ECO:0007669"/>
    <property type="project" value="UniProtKB-UniRule"/>
</dbReference>
<accession>A0A2H0CIQ9</accession>
<dbReference type="InterPro" id="IPR027491">
    <property type="entry name" value="Ribosomal_bL31_A"/>
</dbReference>
<dbReference type="HAMAP" id="MF_00501">
    <property type="entry name" value="Ribosomal_bL31_1"/>
    <property type="match status" value="1"/>
</dbReference>
<feature type="binding site" evidence="7">
    <location>
        <position position="17"/>
    </location>
    <ligand>
        <name>Zn(2+)</name>
        <dbReference type="ChEBI" id="CHEBI:29105"/>
    </ligand>
</feature>
<dbReference type="GO" id="GO:1990904">
    <property type="term" value="C:ribonucleoprotein complex"/>
    <property type="evidence" value="ECO:0007669"/>
    <property type="project" value="UniProtKB-KW"/>
</dbReference>
<keyword evidence="4 7" id="KW-0689">Ribosomal protein</keyword>
<organism evidence="8 9">
    <name type="scientific">Candidatus Nomurabacteria bacterium CG22_combo_CG10-13_8_21_14_all_32_8</name>
    <dbReference type="NCBI Taxonomy" id="1974732"/>
    <lineage>
        <taxon>Bacteria</taxon>
        <taxon>Candidatus Nomuraibacteriota</taxon>
    </lineage>
</organism>
<evidence type="ECO:0000256" key="3">
    <source>
        <dbReference type="ARBA" id="ARBA00022884"/>
    </source>
</evidence>
<dbReference type="Gene3D" id="4.10.830.30">
    <property type="entry name" value="Ribosomal protein L31"/>
    <property type="match status" value="1"/>
</dbReference>
<gene>
    <name evidence="7" type="primary">rpmE</name>
    <name evidence="8" type="ORF">COW91_00320</name>
</gene>
<keyword evidence="7" id="KW-0479">Metal-binding</keyword>
<dbReference type="PANTHER" id="PTHR33280:SF1">
    <property type="entry name" value="LARGE RIBOSOMAL SUBUNIT PROTEIN BL31C"/>
    <property type="match status" value="1"/>
</dbReference>
<comment type="cofactor">
    <cofactor evidence="7">
        <name>Zn(2+)</name>
        <dbReference type="ChEBI" id="CHEBI:29105"/>
    </cofactor>
    <text evidence="7">Binds 1 zinc ion per subunit.</text>
</comment>
<evidence type="ECO:0000256" key="1">
    <source>
        <dbReference type="ARBA" id="ARBA00009296"/>
    </source>
</evidence>
<sequence>MKKEIHPKYDIKTKATCACGASFEVGSTMPEIKMEICSHCHPFYTGNDKVMDTAGRVERFNKRRAASAKVKK</sequence>
<reference evidence="8 9" key="1">
    <citation type="submission" date="2017-09" db="EMBL/GenBank/DDBJ databases">
        <title>Depth-based differentiation of microbial function through sediment-hosted aquifers and enrichment of novel symbionts in the deep terrestrial subsurface.</title>
        <authorList>
            <person name="Probst A.J."/>
            <person name="Ladd B."/>
            <person name="Jarett J.K."/>
            <person name="Geller-Mcgrath D.E."/>
            <person name="Sieber C.M."/>
            <person name="Emerson J.B."/>
            <person name="Anantharaman K."/>
            <person name="Thomas B.C."/>
            <person name="Malmstrom R."/>
            <person name="Stieglmeier M."/>
            <person name="Klingl A."/>
            <person name="Woyke T."/>
            <person name="Ryan C.M."/>
            <person name="Banfield J.F."/>
        </authorList>
    </citation>
    <scope>NUCLEOTIDE SEQUENCE [LARGE SCALE GENOMIC DNA]</scope>
    <source>
        <strain evidence="8">CG22_combo_CG10-13_8_21_14_all_32_8</strain>
    </source>
</reference>
<keyword evidence="5 7" id="KW-0687">Ribonucleoprotein</keyword>
<evidence type="ECO:0000313" key="8">
    <source>
        <dbReference type="EMBL" id="PIP69258.1"/>
    </source>
</evidence>
<dbReference type="Pfam" id="PF01197">
    <property type="entry name" value="Ribosomal_L31"/>
    <property type="match status" value="1"/>
</dbReference>
<evidence type="ECO:0000256" key="4">
    <source>
        <dbReference type="ARBA" id="ARBA00022980"/>
    </source>
</evidence>
<comment type="subunit">
    <text evidence="7">Part of the 50S ribosomal subunit.</text>
</comment>
<evidence type="ECO:0000256" key="5">
    <source>
        <dbReference type="ARBA" id="ARBA00023274"/>
    </source>
</evidence>
<dbReference type="SUPFAM" id="SSF143800">
    <property type="entry name" value="L28p-like"/>
    <property type="match status" value="1"/>
</dbReference>
<feature type="binding site" evidence="7">
    <location>
        <position position="40"/>
    </location>
    <ligand>
        <name>Zn(2+)</name>
        <dbReference type="ChEBI" id="CHEBI:29105"/>
    </ligand>
</feature>
<comment type="similarity">
    <text evidence="1 7">Belongs to the bacterial ribosomal protein bL31 family. Type A subfamily.</text>
</comment>
<dbReference type="InterPro" id="IPR034704">
    <property type="entry name" value="Ribosomal_bL28/bL31-like_sf"/>
</dbReference>
<keyword evidence="2 7" id="KW-0699">rRNA-binding</keyword>
<protein>
    <recommendedName>
        <fullName evidence="6 7">Large ribosomal subunit protein bL31</fullName>
    </recommendedName>
</protein>